<evidence type="ECO:0000313" key="10">
    <source>
        <dbReference type="Proteomes" id="UP000490386"/>
    </source>
</evidence>
<dbReference type="InterPro" id="IPR051260">
    <property type="entry name" value="Diverse_substr_monoxygenases"/>
</dbReference>
<dbReference type="PANTHER" id="PTHR30011">
    <property type="entry name" value="ALKANESULFONATE MONOOXYGENASE-RELATED"/>
    <property type="match status" value="1"/>
</dbReference>
<feature type="binding site" evidence="6">
    <location>
        <position position="98"/>
    </location>
    <ligand>
        <name>FMN</name>
        <dbReference type="ChEBI" id="CHEBI:58210"/>
    </ligand>
</feature>
<protein>
    <submittedName>
        <fullName evidence="9">NtaA/DmoA family FMN-dependent monooxygenase</fullName>
        <ecNumber evidence="9">1.14.-.-</ecNumber>
    </submittedName>
</protein>
<dbReference type="Gene3D" id="3.20.20.30">
    <property type="entry name" value="Luciferase-like domain"/>
    <property type="match status" value="1"/>
</dbReference>
<evidence type="ECO:0000256" key="3">
    <source>
        <dbReference type="ARBA" id="ARBA00023002"/>
    </source>
</evidence>
<dbReference type="Proteomes" id="UP000490386">
    <property type="component" value="Unassembled WGS sequence"/>
</dbReference>
<dbReference type="NCBIfam" id="TIGR03860">
    <property type="entry name" value="FMN_nitrolo"/>
    <property type="match status" value="1"/>
</dbReference>
<accession>A0A7J5B557</accession>
<evidence type="ECO:0000256" key="5">
    <source>
        <dbReference type="ARBA" id="ARBA00033748"/>
    </source>
</evidence>
<keyword evidence="2 6" id="KW-0288">FMN</keyword>
<dbReference type="GO" id="GO:0004497">
    <property type="term" value="F:monooxygenase activity"/>
    <property type="evidence" value="ECO:0007669"/>
    <property type="project" value="UniProtKB-KW"/>
</dbReference>
<feature type="binding site" evidence="6">
    <location>
        <position position="223"/>
    </location>
    <ligand>
        <name>FMN</name>
        <dbReference type="ChEBI" id="CHEBI:58210"/>
    </ligand>
</feature>
<evidence type="ECO:0000256" key="6">
    <source>
        <dbReference type="PIRSR" id="PIRSR000337-1"/>
    </source>
</evidence>
<evidence type="ECO:0000256" key="4">
    <source>
        <dbReference type="ARBA" id="ARBA00023033"/>
    </source>
</evidence>
<dbReference type="OrthoDB" id="3265338at2"/>
<dbReference type="SUPFAM" id="SSF51679">
    <property type="entry name" value="Bacterial luciferase-like"/>
    <property type="match status" value="1"/>
</dbReference>
<keyword evidence="10" id="KW-1185">Reference proteome</keyword>
<dbReference type="Pfam" id="PF00296">
    <property type="entry name" value="Bac_luciferase"/>
    <property type="match status" value="1"/>
</dbReference>
<feature type="binding site" evidence="6">
    <location>
        <position position="152"/>
    </location>
    <ligand>
        <name>FMN</name>
        <dbReference type="ChEBI" id="CHEBI:58210"/>
    </ligand>
</feature>
<dbReference type="EMBL" id="WBJX01000002">
    <property type="protein sequence ID" value="KAB1638284.1"/>
    <property type="molecule type" value="Genomic_DNA"/>
</dbReference>
<comment type="caution">
    <text evidence="9">The sequence shown here is derived from an EMBL/GenBank/DDBJ whole genome shotgun (WGS) entry which is preliminary data.</text>
</comment>
<gene>
    <name evidence="9" type="ORF">F8O03_07750</name>
</gene>
<keyword evidence="1 6" id="KW-0285">Flavoprotein</keyword>
<feature type="region of interest" description="Disordered" evidence="7">
    <location>
        <begin position="442"/>
        <end position="465"/>
    </location>
</feature>
<organism evidence="9 10">
    <name type="scientific">Pseudoclavibacter terrae</name>
    <dbReference type="NCBI Taxonomy" id="1530195"/>
    <lineage>
        <taxon>Bacteria</taxon>
        <taxon>Bacillati</taxon>
        <taxon>Actinomycetota</taxon>
        <taxon>Actinomycetes</taxon>
        <taxon>Micrococcales</taxon>
        <taxon>Microbacteriaceae</taxon>
        <taxon>Pseudoclavibacter</taxon>
    </lineage>
</organism>
<dbReference type="InterPro" id="IPR016215">
    <property type="entry name" value="NTA_MOA"/>
</dbReference>
<evidence type="ECO:0000256" key="7">
    <source>
        <dbReference type="SAM" id="MobiDB-lite"/>
    </source>
</evidence>
<dbReference type="AlphaFoldDB" id="A0A7J5B557"/>
<proteinExistence type="inferred from homology"/>
<sequence>MTSSPLKQVHLAAHFPGVNNTTIWTDPDAGSQIDLASFRTFAETAERGRFDYLFLAEGLRLREHKGRIHELDVVGRPNTLVILAALASLTTHIGLVGTLSSTFNEPADLARQLATLDHLSGGRAGWNVVTSSDAFHGQNFRRGGFLEYSERYERAEEFVRLSKRLWDSWESDAIAANPGRGEYLRQDGVQRINHVGKHFDIETISNVPRSPQRYPVIVQAGDSPAGRDFASANAEIIFSLHAAFEDGKRFFDDVKSRLPAVGRSKDSLLIMPAATFVVGDSEADARERSREEALAQISPQTAIAMLEQVWGRDLSDVDPDGPLPDLEPGDQLIRAGQANDLSKQRAQISKFREIAERESLSVRELMLKLNTRHTFVGTGSHIADEISRYVQGGAADGFVIVPSLIPNGLDRFVDEVIPELQERGVYREEYTPGATLRETLGLPSEPPSAEAPSGQLLGTGGAVGA</sequence>
<feature type="domain" description="Luciferase-like" evidence="8">
    <location>
        <begin position="26"/>
        <end position="394"/>
    </location>
</feature>
<name>A0A7J5B557_9MICO</name>
<comment type="similarity">
    <text evidence="5">Belongs to the NtaA/SnaA/DszA monooxygenase family.</text>
</comment>
<dbReference type="PANTHER" id="PTHR30011:SF16">
    <property type="entry name" value="C2H2 FINGER DOMAIN TRANSCRIPTION FACTOR (EUROFUNG)-RELATED"/>
    <property type="match status" value="1"/>
</dbReference>
<keyword evidence="4 9" id="KW-0503">Monooxygenase</keyword>
<dbReference type="EC" id="1.14.-.-" evidence="9"/>
<dbReference type="InterPro" id="IPR036661">
    <property type="entry name" value="Luciferase-like_sf"/>
</dbReference>
<evidence type="ECO:0000256" key="2">
    <source>
        <dbReference type="ARBA" id="ARBA00022643"/>
    </source>
</evidence>
<dbReference type="PIRSF" id="PIRSF000337">
    <property type="entry name" value="NTA_MOA"/>
    <property type="match status" value="1"/>
</dbReference>
<evidence type="ECO:0000256" key="1">
    <source>
        <dbReference type="ARBA" id="ARBA00022630"/>
    </source>
</evidence>
<dbReference type="GO" id="GO:0016705">
    <property type="term" value="F:oxidoreductase activity, acting on paired donors, with incorporation or reduction of molecular oxygen"/>
    <property type="evidence" value="ECO:0007669"/>
    <property type="project" value="InterPro"/>
</dbReference>
<dbReference type="RefSeq" id="WP_151423370.1">
    <property type="nucleotide sequence ID" value="NZ_WBJX01000002.1"/>
</dbReference>
<reference evidence="9 10" key="1">
    <citation type="submission" date="2019-09" db="EMBL/GenBank/DDBJ databases">
        <title>Phylogeny of genus Pseudoclavibacter and closely related genus.</title>
        <authorList>
            <person name="Li Y."/>
        </authorList>
    </citation>
    <scope>NUCLEOTIDE SEQUENCE [LARGE SCALE GENOMIC DNA]</scope>
    <source>
        <strain evidence="9 10">THG-MD12</strain>
    </source>
</reference>
<evidence type="ECO:0000313" key="9">
    <source>
        <dbReference type="EMBL" id="KAB1638284.1"/>
    </source>
</evidence>
<dbReference type="CDD" id="cd01095">
    <property type="entry name" value="Nitrilotriacetate_monoxgenase"/>
    <property type="match status" value="1"/>
</dbReference>
<evidence type="ECO:0000259" key="8">
    <source>
        <dbReference type="Pfam" id="PF00296"/>
    </source>
</evidence>
<dbReference type="InterPro" id="IPR011251">
    <property type="entry name" value="Luciferase-like_dom"/>
</dbReference>
<keyword evidence="3 9" id="KW-0560">Oxidoreductase</keyword>